<accession>A0A7G7W3V9</accession>
<reference evidence="1 2" key="1">
    <citation type="submission" date="2020-08" db="EMBL/GenBank/DDBJ databases">
        <title>Hymenobacter sp. S2-20-2 genome sequencing.</title>
        <authorList>
            <person name="Jin L."/>
        </authorList>
    </citation>
    <scope>NUCLEOTIDE SEQUENCE [LARGE SCALE GENOMIC DNA]</scope>
    <source>
        <strain evidence="1 2">S2-20-2</strain>
    </source>
</reference>
<evidence type="ECO:0000313" key="1">
    <source>
        <dbReference type="EMBL" id="QNH61052.1"/>
    </source>
</evidence>
<evidence type="ECO:0000313" key="2">
    <source>
        <dbReference type="Proteomes" id="UP000515489"/>
    </source>
</evidence>
<dbReference type="AlphaFoldDB" id="A0A7G7W3V9"/>
<dbReference type="Proteomes" id="UP000515489">
    <property type="component" value="Chromosome"/>
</dbReference>
<dbReference type="PROSITE" id="PS51257">
    <property type="entry name" value="PROKAR_LIPOPROTEIN"/>
    <property type="match status" value="1"/>
</dbReference>
<dbReference type="RefSeq" id="WP_185886982.1">
    <property type="nucleotide sequence ID" value="NZ_CP060202.1"/>
</dbReference>
<organism evidence="1 2">
    <name type="scientific">Hymenobacter sediminicola</name>
    <dbReference type="NCBI Taxonomy" id="2761579"/>
    <lineage>
        <taxon>Bacteria</taxon>
        <taxon>Pseudomonadati</taxon>
        <taxon>Bacteroidota</taxon>
        <taxon>Cytophagia</taxon>
        <taxon>Cytophagales</taxon>
        <taxon>Hymenobacteraceae</taxon>
        <taxon>Hymenobacter</taxon>
    </lineage>
</organism>
<name>A0A7G7W3V9_9BACT</name>
<dbReference type="KEGG" id="hsk:H4317_12805"/>
<gene>
    <name evidence="1" type="ORF">H4317_12805</name>
</gene>
<keyword evidence="2" id="KW-1185">Reference proteome</keyword>
<proteinExistence type="predicted"/>
<sequence length="194" mass="21810">MKKLLLFLPPLLAGCGSCEEVLLTPDERAWFTVYQKASTVTFRSNRGHTVTAGVQPLKEWHQNTDCNQLESGKYQPIFTQLGLTPSEKYNDSNPSFTVNIRKHNPEKPGYMTFDMAGLQCGTASQAGVPTAKWQQQACTLSTTGKTYPAAYAFRRDQNCTSYSNARLQAFYWDKQDGLIRYELTDGEIFELAAK</sequence>
<evidence type="ECO:0008006" key="3">
    <source>
        <dbReference type="Google" id="ProtNLM"/>
    </source>
</evidence>
<dbReference type="EMBL" id="CP060202">
    <property type="protein sequence ID" value="QNH61052.1"/>
    <property type="molecule type" value="Genomic_DNA"/>
</dbReference>
<protein>
    <recommendedName>
        <fullName evidence="3">Lipoprotein</fullName>
    </recommendedName>
</protein>